<protein>
    <recommendedName>
        <fullName evidence="4">BTB domain-containing protein</fullName>
    </recommendedName>
</protein>
<feature type="region of interest" description="Disordered" evidence="1">
    <location>
        <begin position="302"/>
        <end position="359"/>
    </location>
</feature>
<accession>A0A6A6R724</accession>
<sequence length="359" mass="40134">MANLDFLTLFPAGNASLSVVASDGAITIQNLHTPTIGRRCPLLELSFEQGASGIPRASIEAASLDLVVNFLRFCYTGDYLSYDDMGALPFSLLMHAQLCRMAEIFEVPELQALAHTNVIRETELACSLPSPPLDLCLAIRFIYEHLAEQRPLIDTILHYCVYCFLQHKLGTDDSFRQVAFELRPFHQDLCRTSFKRGFQDDGAIDIVRLPVQESTPHSMQDLGKLALGDFLYGLWSGDVSDLPKEICEQDHGTVLPEKEHTLVYRPKVADARRVGTFEDDIYGYTLVHLPKHASESEPSHLMLNAQPEDPFGNPQHPQLPSINIQSQANSKNEEKLDDWTITSPTNDETSGSDSEWAFV</sequence>
<feature type="compositionally biased region" description="Polar residues" evidence="1">
    <location>
        <begin position="315"/>
        <end position="330"/>
    </location>
</feature>
<evidence type="ECO:0008006" key="4">
    <source>
        <dbReference type="Google" id="ProtNLM"/>
    </source>
</evidence>
<keyword evidence="3" id="KW-1185">Reference proteome</keyword>
<feature type="compositionally biased region" description="Polar residues" evidence="1">
    <location>
        <begin position="340"/>
        <end position="353"/>
    </location>
</feature>
<dbReference type="Proteomes" id="UP000799750">
    <property type="component" value="Unassembled WGS sequence"/>
</dbReference>
<evidence type="ECO:0000313" key="3">
    <source>
        <dbReference type="Proteomes" id="UP000799750"/>
    </source>
</evidence>
<dbReference type="OrthoDB" id="3945102at2759"/>
<dbReference type="AlphaFoldDB" id="A0A6A6R724"/>
<organism evidence="2 3">
    <name type="scientific">Lophium mytilinum</name>
    <dbReference type="NCBI Taxonomy" id="390894"/>
    <lineage>
        <taxon>Eukaryota</taxon>
        <taxon>Fungi</taxon>
        <taxon>Dikarya</taxon>
        <taxon>Ascomycota</taxon>
        <taxon>Pezizomycotina</taxon>
        <taxon>Dothideomycetes</taxon>
        <taxon>Pleosporomycetidae</taxon>
        <taxon>Mytilinidiales</taxon>
        <taxon>Mytilinidiaceae</taxon>
        <taxon>Lophium</taxon>
    </lineage>
</organism>
<evidence type="ECO:0000256" key="1">
    <source>
        <dbReference type="SAM" id="MobiDB-lite"/>
    </source>
</evidence>
<name>A0A6A6R724_9PEZI</name>
<reference evidence="2" key="1">
    <citation type="journal article" date="2020" name="Stud. Mycol.">
        <title>101 Dothideomycetes genomes: a test case for predicting lifestyles and emergence of pathogens.</title>
        <authorList>
            <person name="Haridas S."/>
            <person name="Albert R."/>
            <person name="Binder M."/>
            <person name="Bloem J."/>
            <person name="Labutti K."/>
            <person name="Salamov A."/>
            <person name="Andreopoulos B."/>
            <person name="Baker S."/>
            <person name="Barry K."/>
            <person name="Bills G."/>
            <person name="Bluhm B."/>
            <person name="Cannon C."/>
            <person name="Castanera R."/>
            <person name="Culley D."/>
            <person name="Daum C."/>
            <person name="Ezra D."/>
            <person name="Gonzalez J."/>
            <person name="Henrissat B."/>
            <person name="Kuo A."/>
            <person name="Liang C."/>
            <person name="Lipzen A."/>
            <person name="Lutzoni F."/>
            <person name="Magnuson J."/>
            <person name="Mondo S."/>
            <person name="Nolan M."/>
            <person name="Ohm R."/>
            <person name="Pangilinan J."/>
            <person name="Park H.-J."/>
            <person name="Ramirez L."/>
            <person name="Alfaro M."/>
            <person name="Sun H."/>
            <person name="Tritt A."/>
            <person name="Yoshinaga Y."/>
            <person name="Zwiers L.-H."/>
            <person name="Turgeon B."/>
            <person name="Goodwin S."/>
            <person name="Spatafora J."/>
            <person name="Crous P."/>
            <person name="Grigoriev I."/>
        </authorList>
    </citation>
    <scope>NUCLEOTIDE SEQUENCE</scope>
    <source>
        <strain evidence="2">CBS 269.34</strain>
    </source>
</reference>
<gene>
    <name evidence="2" type="ORF">BU16DRAFT_534985</name>
</gene>
<evidence type="ECO:0000313" key="2">
    <source>
        <dbReference type="EMBL" id="KAF2500389.1"/>
    </source>
</evidence>
<dbReference type="EMBL" id="MU004183">
    <property type="protein sequence ID" value="KAF2500389.1"/>
    <property type="molecule type" value="Genomic_DNA"/>
</dbReference>
<proteinExistence type="predicted"/>